<dbReference type="STRING" id="694429.Pyrfu_1282"/>
<dbReference type="AlphaFoldDB" id="G0EGB6"/>
<evidence type="ECO:0000313" key="2">
    <source>
        <dbReference type="EMBL" id="AEM39141.1"/>
    </source>
</evidence>
<organism evidence="2 3">
    <name type="scientific">Pyrolobus fumarii (strain DSM 11204 / 1A)</name>
    <dbReference type="NCBI Taxonomy" id="694429"/>
    <lineage>
        <taxon>Archaea</taxon>
        <taxon>Thermoproteota</taxon>
        <taxon>Thermoprotei</taxon>
        <taxon>Desulfurococcales</taxon>
        <taxon>Pyrodictiaceae</taxon>
        <taxon>Pyrolobus</taxon>
    </lineage>
</organism>
<dbReference type="InterPro" id="IPR014444">
    <property type="entry name" value="PH1575-like"/>
</dbReference>
<protein>
    <recommendedName>
        <fullName evidence="1">Damage-control phosphatase ARMT1-like metal-binding domain-containing protein</fullName>
    </recommendedName>
</protein>
<dbReference type="Pfam" id="PF01937">
    <property type="entry name" value="ARMT1-like_dom"/>
    <property type="match status" value="1"/>
</dbReference>
<dbReference type="HOGENOM" id="CLU_071520_1_0_2"/>
<dbReference type="InterPro" id="IPR036075">
    <property type="entry name" value="ARMT-1-like_metal-bd_sf"/>
</dbReference>
<dbReference type="SUPFAM" id="SSF111321">
    <property type="entry name" value="AF1104-like"/>
    <property type="match status" value="1"/>
</dbReference>
<proteinExistence type="predicted"/>
<sequence length="293" mass="32652">MVEAAWIDPIECPACLVVSRTFTLRKARISYEKYSEFLAALARLVAQGGRTRAFVESFVLIYTLAGYNNPNQEVKEKINRVMIEAAPLLLERLPKNPRLALEVSAAANAVDVEMLDYRFSGSLLEALSEKPEYRYTSADEVDEILSRAKRIAILLDNAGEAVVDLIVAARLVEHGKSVTLYARSKPYETDVTVDEVRELLGVLGLQLEVRGSGTHYPPHHPASEVRNELEEYDLVLAKGIANFETFLEAPLKTQTLSLLRAKCSPLARLFNVEKGKPIIVNPHRVPLRLAGRD</sequence>
<dbReference type="InParanoid" id="G0EGB6"/>
<dbReference type="EMBL" id="CP002838">
    <property type="protein sequence ID" value="AEM39141.1"/>
    <property type="molecule type" value="Genomic_DNA"/>
</dbReference>
<reference evidence="2 3" key="1">
    <citation type="journal article" date="2011" name="Stand. Genomic Sci.">
        <title>Complete genome sequence of the hyperthermophilic chemolithoautotroph Pyrolobus fumarii type strain (1A).</title>
        <authorList>
            <person name="Anderson I."/>
            <person name="Goker M."/>
            <person name="Nolan M."/>
            <person name="Lucas S."/>
            <person name="Hammon N."/>
            <person name="Deshpande S."/>
            <person name="Cheng J.F."/>
            <person name="Tapia R."/>
            <person name="Han C."/>
            <person name="Goodwin L."/>
            <person name="Pitluck S."/>
            <person name="Huntemann M."/>
            <person name="Liolios K."/>
            <person name="Ivanova N."/>
            <person name="Pagani I."/>
            <person name="Mavromatis K."/>
            <person name="Ovchinikova G."/>
            <person name="Pati A."/>
            <person name="Chen A."/>
            <person name="Palaniappan K."/>
            <person name="Land M."/>
            <person name="Hauser L."/>
            <person name="Brambilla E.M."/>
            <person name="Huber H."/>
            <person name="Yasawong M."/>
            <person name="Rohde M."/>
            <person name="Spring S."/>
            <person name="Abt B."/>
            <person name="Sikorski J."/>
            <person name="Wirth R."/>
            <person name="Detter J.C."/>
            <person name="Woyke T."/>
            <person name="Bristow J."/>
            <person name="Eisen J.A."/>
            <person name="Markowitz V."/>
            <person name="Hugenholtz P."/>
            <person name="Kyrpides N.C."/>
            <person name="Klenk H.P."/>
            <person name="Lapidus A."/>
        </authorList>
    </citation>
    <scope>NUCLEOTIDE SEQUENCE [LARGE SCALE GENOMIC DNA]</scope>
    <source>
        <strain evidence="3">DSM 11204 / 1A</strain>
    </source>
</reference>
<gene>
    <name evidence="2" type="ordered locus">Pyrfu_1282</name>
</gene>
<name>G0EGB6_PYRF1</name>
<dbReference type="KEGG" id="pfm:Pyrfu_1282"/>
<dbReference type="Gene3D" id="3.40.50.10880">
    <property type="entry name" value="Uncharacterised protein PF01937, DUF89, domain 3"/>
    <property type="match status" value="1"/>
</dbReference>
<feature type="domain" description="Damage-control phosphatase ARMT1-like metal-binding" evidence="1">
    <location>
        <begin position="37"/>
        <end position="276"/>
    </location>
</feature>
<keyword evidence="3" id="KW-1185">Reference proteome</keyword>
<evidence type="ECO:0000259" key="1">
    <source>
        <dbReference type="Pfam" id="PF01937"/>
    </source>
</evidence>
<dbReference type="eggNOG" id="arCOG04410">
    <property type="taxonomic scope" value="Archaea"/>
</dbReference>
<dbReference type="Proteomes" id="UP000001037">
    <property type="component" value="Chromosome"/>
</dbReference>
<evidence type="ECO:0000313" key="3">
    <source>
        <dbReference type="Proteomes" id="UP000001037"/>
    </source>
</evidence>
<dbReference type="PIRSF" id="PIRSF006593">
    <property type="entry name" value="UCP006593"/>
    <property type="match status" value="1"/>
</dbReference>
<dbReference type="InterPro" id="IPR002791">
    <property type="entry name" value="ARMT1-like_metal-bd"/>
</dbReference>
<accession>G0EGB6</accession>